<dbReference type="AlphaFoldDB" id="A0A1B6HDH6"/>
<name>A0A1B6HDH6_9HEMI</name>
<sequence>MTVPSLGNICPELDIFKIELALSFFNRETIITEEIVEDVELYLEKENVILAAEVIFRLRCLNLHPGVLSQDRKTENINSTNNTPNLKPLFWLMSVLPPQDASDCKSIMDQDKYRWKVSLSDVAMVFLNWGGTLNDFNLEEKSVTLVEQRLKPRSSRESCQEEVNTVVDPHTIQTLLACLEERLPEPSAMSVEDRILLVRLLVYAALDKSHGCIYNFNRVISKVLDSFASWDQEMATVLVRGLRLLDMGSENIVYVCCCLFNMNSDRQNLTGLTACFHMLHHMYKLPAELSLAATVSSLASVRDIFQRYSVEDVYYIAQLVSSVMGRLRTNKSACSQETLERLRRWAIDTRDELQLPQYRQFLEANILHERLSRLNNECSIVLRCVHNKNFQARLESTS</sequence>
<accession>A0A1B6HDH6</accession>
<protein>
    <submittedName>
        <fullName evidence="1">Uncharacterized protein</fullName>
    </submittedName>
</protein>
<evidence type="ECO:0000313" key="1">
    <source>
        <dbReference type="EMBL" id="JAS72685.1"/>
    </source>
</evidence>
<reference evidence="1" key="1">
    <citation type="submission" date="2015-11" db="EMBL/GenBank/DDBJ databases">
        <title>De novo transcriptome assembly of four potential Pierce s Disease insect vectors from Arizona vineyards.</title>
        <authorList>
            <person name="Tassone E.E."/>
        </authorList>
    </citation>
    <scope>NUCLEOTIDE SEQUENCE</scope>
</reference>
<organism evidence="1">
    <name type="scientific">Homalodisca liturata</name>
    <dbReference type="NCBI Taxonomy" id="320908"/>
    <lineage>
        <taxon>Eukaryota</taxon>
        <taxon>Metazoa</taxon>
        <taxon>Ecdysozoa</taxon>
        <taxon>Arthropoda</taxon>
        <taxon>Hexapoda</taxon>
        <taxon>Insecta</taxon>
        <taxon>Pterygota</taxon>
        <taxon>Neoptera</taxon>
        <taxon>Paraneoptera</taxon>
        <taxon>Hemiptera</taxon>
        <taxon>Auchenorrhyncha</taxon>
        <taxon>Membracoidea</taxon>
        <taxon>Cicadellidae</taxon>
        <taxon>Cicadellinae</taxon>
        <taxon>Proconiini</taxon>
        <taxon>Homalodisca</taxon>
    </lineage>
</organism>
<gene>
    <name evidence="1" type="ORF">g.14147</name>
</gene>
<dbReference type="EMBL" id="GECU01035021">
    <property type="protein sequence ID" value="JAS72685.1"/>
    <property type="molecule type" value="Transcribed_RNA"/>
</dbReference>
<proteinExistence type="predicted"/>